<evidence type="ECO:0000256" key="3">
    <source>
        <dbReference type="ARBA" id="ARBA00007769"/>
    </source>
</evidence>
<dbReference type="Pfam" id="PF00180">
    <property type="entry name" value="Iso_dh"/>
    <property type="match status" value="1"/>
</dbReference>
<comment type="caution">
    <text evidence="10">The sequence shown here is derived from an EMBL/GenBank/DDBJ whole genome shotgun (WGS) entry which is preliminary data.</text>
</comment>
<sequence length="369" mass="40047">MRRAVQAGSRLLNASSVLRASASSGLSTNGRLYSSENITCTLFPGDGIGPEIADAVKIIFEAAKAPIDWDEQFIGKVADPRTNSMVTRENLDSVLKHRVGLKGPMATPIGKGHRSLNLTLRKELQLYANVRPCFSIPGYKTRYDDVNLITIRENTEGEYSGLEHEVVPGVVESLKVITRNASTRVAEYAFKYARDNGRKRVNSIHKANIMKMADGLFIKCCREVHEKYPDIEYSETIVDNACMQLVKNPAQFDVLVMPNLYGDIISDLCAGLIGGLGLTPSANVGANGLALMEAVHGTAPDITGQDKANPTALLLSSVMMLRHLGLSEHADRIQNAVLDTIAEGKVITGDLGGKSKCSEFTKAIIDNMQ</sequence>
<proteinExistence type="inferred from homology"/>
<evidence type="ECO:0000313" key="11">
    <source>
        <dbReference type="Proteomes" id="UP001497392"/>
    </source>
</evidence>
<accession>A0ABP1FY31</accession>
<evidence type="ECO:0000256" key="2">
    <source>
        <dbReference type="ARBA" id="ARBA00001946"/>
    </source>
</evidence>
<protein>
    <submittedName>
        <fullName evidence="10">G7539 protein</fullName>
    </submittedName>
</protein>
<comment type="similarity">
    <text evidence="3">Belongs to the isocitrate and isopropylmalate dehydrogenases family.</text>
</comment>
<organism evidence="10 11">
    <name type="scientific">Coccomyxa viridis</name>
    <dbReference type="NCBI Taxonomy" id="1274662"/>
    <lineage>
        <taxon>Eukaryota</taxon>
        <taxon>Viridiplantae</taxon>
        <taxon>Chlorophyta</taxon>
        <taxon>core chlorophytes</taxon>
        <taxon>Trebouxiophyceae</taxon>
        <taxon>Trebouxiophyceae incertae sedis</taxon>
        <taxon>Coccomyxaceae</taxon>
        <taxon>Coccomyxa</taxon>
    </lineage>
</organism>
<keyword evidence="5" id="KW-0460">Magnesium</keyword>
<keyword evidence="4" id="KW-0479">Metal-binding</keyword>
<dbReference type="SMART" id="SM01329">
    <property type="entry name" value="Iso_dh"/>
    <property type="match status" value="1"/>
</dbReference>
<evidence type="ECO:0000256" key="5">
    <source>
        <dbReference type="ARBA" id="ARBA00022842"/>
    </source>
</evidence>
<evidence type="ECO:0000256" key="1">
    <source>
        <dbReference type="ARBA" id="ARBA00001936"/>
    </source>
</evidence>
<evidence type="ECO:0000259" key="9">
    <source>
        <dbReference type="SMART" id="SM01329"/>
    </source>
</evidence>
<dbReference type="PANTHER" id="PTHR11835:SF34">
    <property type="entry name" value="ISOCITRATE DEHYDROGENASE [NAD] SUBUNIT ALPHA, MITOCHONDRIAL"/>
    <property type="match status" value="1"/>
</dbReference>
<keyword evidence="7" id="KW-0560">Oxidoreductase</keyword>
<evidence type="ECO:0000256" key="7">
    <source>
        <dbReference type="ARBA" id="ARBA00023002"/>
    </source>
</evidence>
<evidence type="ECO:0000256" key="8">
    <source>
        <dbReference type="ARBA" id="ARBA00023027"/>
    </source>
</evidence>
<dbReference type="PANTHER" id="PTHR11835">
    <property type="entry name" value="DECARBOXYLATING DEHYDROGENASES-ISOCITRATE, ISOPROPYLMALATE, TARTRATE"/>
    <property type="match status" value="1"/>
</dbReference>
<reference evidence="10 11" key="1">
    <citation type="submission" date="2024-06" db="EMBL/GenBank/DDBJ databases">
        <authorList>
            <person name="Kraege A."/>
            <person name="Thomma B."/>
        </authorList>
    </citation>
    <scope>NUCLEOTIDE SEQUENCE [LARGE SCALE GENOMIC DNA]</scope>
</reference>
<dbReference type="InterPro" id="IPR024084">
    <property type="entry name" value="IsoPropMal-DH-like_dom"/>
</dbReference>
<keyword evidence="6" id="KW-0809">Transit peptide</keyword>
<keyword evidence="8" id="KW-0520">NAD</keyword>
<dbReference type="NCBIfam" id="TIGR00175">
    <property type="entry name" value="mito_nad_idh"/>
    <property type="match status" value="1"/>
</dbReference>
<evidence type="ECO:0000256" key="6">
    <source>
        <dbReference type="ARBA" id="ARBA00022946"/>
    </source>
</evidence>
<comment type="cofactor">
    <cofactor evidence="2">
        <name>Mg(2+)</name>
        <dbReference type="ChEBI" id="CHEBI:18420"/>
    </cofactor>
</comment>
<gene>
    <name evidence="10" type="primary">g7539</name>
    <name evidence="10" type="ORF">VP750_LOCUS6454</name>
</gene>
<dbReference type="Gene3D" id="3.40.718.10">
    <property type="entry name" value="Isopropylmalate Dehydrogenase"/>
    <property type="match status" value="1"/>
</dbReference>
<evidence type="ECO:0000256" key="4">
    <source>
        <dbReference type="ARBA" id="ARBA00022723"/>
    </source>
</evidence>
<dbReference type="InterPro" id="IPR019818">
    <property type="entry name" value="IsoCit/isopropylmalate_DH_CS"/>
</dbReference>
<dbReference type="PROSITE" id="PS00470">
    <property type="entry name" value="IDH_IMDH"/>
    <property type="match status" value="1"/>
</dbReference>
<dbReference type="EMBL" id="CAXHTA020000011">
    <property type="protein sequence ID" value="CAL5224795.1"/>
    <property type="molecule type" value="Genomic_DNA"/>
</dbReference>
<name>A0ABP1FY31_9CHLO</name>
<feature type="domain" description="Isopropylmalate dehydrogenase-like" evidence="9">
    <location>
        <begin position="37"/>
        <end position="364"/>
    </location>
</feature>
<dbReference type="SUPFAM" id="SSF53659">
    <property type="entry name" value="Isocitrate/Isopropylmalate dehydrogenase-like"/>
    <property type="match status" value="1"/>
</dbReference>
<dbReference type="Proteomes" id="UP001497392">
    <property type="component" value="Unassembled WGS sequence"/>
</dbReference>
<comment type="cofactor">
    <cofactor evidence="1">
        <name>Mn(2+)</name>
        <dbReference type="ChEBI" id="CHEBI:29035"/>
    </cofactor>
</comment>
<evidence type="ECO:0000313" key="10">
    <source>
        <dbReference type="EMBL" id="CAL5224795.1"/>
    </source>
</evidence>
<dbReference type="InterPro" id="IPR004434">
    <property type="entry name" value="Isocitrate_DH_NAD"/>
</dbReference>
<keyword evidence="11" id="KW-1185">Reference proteome</keyword>